<sequence length="160" mass="18758">MKHDDPVFPMPTDYKSFMQKSAEYQLTLLKLLILAEKLCWDDLFNAAMNAFIDGEDKVMNRAHIPDYLIEMAYEQCHDKSPVRRLIVDMVHSVAKTSHTHWRYSGLVQKYNDFLVDLFKRLDYQPGDSPFPEALNPLKTFKCKYHMHGEREEIACFGQHG</sequence>
<dbReference type="KEGG" id="tmn:UCRPA7_7214"/>
<protein>
    <submittedName>
        <fullName evidence="1">Uncharacterized protein</fullName>
    </submittedName>
</protein>
<evidence type="ECO:0000313" key="1">
    <source>
        <dbReference type="EMBL" id="EON97299.1"/>
    </source>
</evidence>
<organism evidence="1 2">
    <name type="scientific">Phaeoacremonium minimum (strain UCR-PA7)</name>
    <name type="common">Esca disease fungus</name>
    <name type="synonym">Togninia minima</name>
    <dbReference type="NCBI Taxonomy" id="1286976"/>
    <lineage>
        <taxon>Eukaryota</taxon>
        <taxon>Fungi</taxon>
        <taxon>Dikarya</taxon>
        <taxon>Ascomycota</taxon>
        <taxon>Pezizomycotina</taxon>
        <taxon>Sordariomycetes</taxon>
        <taxon>Sordariomycetidae</taxon>
        <taxon>Togniniales</taxon>
        <taxon>Togniniaceae</taxon>
        <taxon>Phaeoacremonium</taxon>
    </lineage>
</organism>
<dbReference type="RefSeq" id="XP_007917939.1">
    <property type="nucleotide sequence ID" value="XM_007919748.1"/>
</dbReference>
<reference evidence="2" key="1">
    <citation type="journal article" date="2013" name="Genome Announc.">
        <title>Draft genome sequence of the ascomycete Phaeoacremonium aleophilum strain UCR-PA7, a causal agent of the esca disease complex in grapevines.</title>
        <authorList>
            <person name="Blanco-Ulate B."/>
            <person name="Rolshausen P."/>
            <person name="Cantu D."/>
        </authorList>
    </citation>
    <scope>NUCLEOTIDE SEQUENCE [LARGE SCALE GENOMIC DNA]</scope>
    <source>
        <strain evidence="2">UCR-PA7</strain>
    </source>
</reference>
<evidence type="ECO:0000313" key="2">
    <source>
        <dbReference type="Proteomes" id="UP000014074"/>
    </source>
</evidence>
<dbReference type="AlphaFoldDB" id="R8BDC6"/>
<name>R8BDC6_PHAM7</name>
<dbReference type="OrthoDB" id="6359816at2759"/>
<proteinExistence type="predicted"/>
<keyword evidence="2" id="KW-1185">Reference proteome</keyword>
<dbReference type="GeneID" id="19327953"/>
<gene>
    <name evidence="1" type="ORF">UCRPA7_7214</name>
</gene>
<dbReference type="Proteomes" id="UP000014074">
    <property type="component" value="Unassembled WGS sequence"/>
</dbReference>
<dbReference type="EMBL" id="KB933272">
    <property type="protein sequence ID" value="EON97299.1"/>
    <property type="molecule type" value="Genomic_DNA"/>
</dbReference>
<dbReference type="HOGENOM" id="CLU_1653373_0_0_1"/>
<accession>R8BDC6</accession>